<organism evidence="1 2">
    <name type="scientific">Haematococcus lacustris</name>
    <name type="common">Green alga</name>
    <name type="synonym">Haematococcus pluvialis</name>
    <dbReference type="NCBI Taxonomy" id="44745"/>
    <lineage>
        <taxon>Eukaryota</taxon>
        <taxon>Viridiplantae</taxon>
        <taxon>Chlorophyta</taxon>
        <taxon>core chlorophytes</taxon>
        <taxon>Chlorophyceae</taxon>
        <taxon>CS clade</taxon>
        <taxon>Chlamydomonadales</taxon>
        <taxon>Haematococcaceae</taxon>
        <taxon>Haematococcus</taxon>
    </lineage>
</organism>
<evidence type="ECO:0000313" key="2">
    <source>
        <dbReference type="Proteomes" id="UP000485058"/>
    </source>
</evidence>
<feature type="non-terminal residue" evidence="1">
    <location>
        <position position="1"/>
    </location>
</feature>
<dbReference type="Proteomes" id="UP000485058">
    <property type="component" value="Unassembled WGS sequence"/>
</dbReference>
<name>A0A699ZBN2_HAELA</name>
<comment type="caution">
    <text evidence="1">The sequence shown here is derived from an EMBL/GenBank/DDBJ whole genome shotgun (WGS) entry which is preliminary data.</text>
</comment>
<keyword evidence="2" id="KW-1185">Reference proteome</keyword>
<reference evidence="1 2" key="1">
    <citation type="submission" date="2020-02" db="EMBL/GenBank/DDBJ databases">
        <title>Draft genome sequence of Haematococcus lacustris strain NIES-144.</title>
        <authorList>
            <person name="Morimoto D."/>
            <person name="Nakagawa S."/>
            <person name="Yoshida T."/>
            <person name="Sawayama S."/>
        </authorList>
    </citation>
    <scope>NUCLEOTIDE SEQUENCE [LARGE SCALE GENOMIC DNA]</scope>
    <source>
        <strain evidence="1 2">NIES-144</strain>
    </source>
</reference>
<sequence>MPRTTNWSISGTFVKGIDRESTVREKREYNRQGCCSTRDDSDEYRLQPSALVKWCISGMQRNVEVATWHNNHVTKTLEPSARLLGSGQQHMHRCVGIGLYREITMQCRTALRRNNMSRRGCSQASPSCSLAQAAGHQVAGAAMVAGARGANGQGCRSWCTWTVVGEPQWLVYPGHQGAPDHCLRRHPPIQCSRCMFCDDRTNLSPFCFAAPGGAPPPPPLLALAAAAALAATEHDAMLERSGMSPM</sequence>
<gene>
    <name evidence="1" type="ORF">HaLaN_12892</name>
</gene>
<protein>
    <submittedName>
        <fullName evidence="1">Uncharacterized protein</fullName>
    </submittedName>
</protein>
<dbReference type="AlphaFoldDB" id="A0A699ZBN2"/>
<dbReference type="EMBL" id="BLLF01001002">
    <property type="protein sequence ID" value="GFH16468.1"/>
    <property type="molecule type" value="Genomic_DNA"/>
</dbReference>
<proteinExistence type="predicted"/>
<accession>A0A699ZBN2</accession>
<evidence type="ECO:0000313" key="1">
    <source>
        <dbReference type="EMBL" id="GFH16468.1"/>
    </source>
</evidence>